<keyword evidence="3" id="KW-0731">Sigma factor</keyword>
<dbReference type="RefSeq" id="WP_178930972.1">
    <property type="nucleotide sequence ID" value="NZ_JACBAZ010000001.1"/>
</dbReference>
<dbReference type="Pfam" id="PF04542">
    <property type="entry name" value="Sigma70_r2"/>
    <property type="match status" value="1"/>
</dbReference>
<evidence type="ECO:0000256" key="1">
    <source>
        <dbReference type="ARBA" id="ARBA00010641"/>
    </source>
</evidence>
<keyword evidence="8" id="KW-1185">Reference proteome</keyword>
<dbReference type="Pfam" id="PF08281">
    <property type="entry name" value="Sigma70_r4_2"/>
    <property type="match status" value="1"/>
</dbReference>
<dbReference type="GO" id="GO:0003677">
    <property type="term" value="F:DNA binding"/>
    <property type="evidence" value="ECO:0007669"/>
    <property type="project" value="InterPro"/>
</dbReference>
<dbReference type="SUPFAM" id="SSF88946">
    <property type="entry name" value="Sigma2 domain of RNA polymerase sigma factors"/>
    <property type="match status" value="1"/>
</dbReference>
<evidence type="ECO:0000259" key="5">
    <source>
        <dbReference type="Pfam" id="PF04542"/>
    </source>
</evidence>
<dbReference type="Gene3D" id="1.10.10.10">
    <property type="entry name" value="Winged helix-like DNA-binding domain superfamily/Winged helix DNA-binding domain"/>
    <property type="match status" value="1"/>
</dbReference>
<name>A0A851GGS1_9BACT</name>
<dbReference type="GO" id="GO:0006352">
    <property type="term" value="P:DNA-templated transcription initiation"/>
    <property type="evidence" value="ECO:0007669"/>
    <property type="project" value="InterPro"/>
</dbReference>
<accession>A0A851GGS1</accession>
<dbReference type="GO" id="GO:0016987">
    <property type="term" value="F:sigma factor activity"/>
    <property type="evidence" value="ECO:0007669"/>
    <property type="project" value="UniProtKB-KW"/>
</dbReference>
<dbReference type="InterPro" id="IPR013324">
    <property type="entry name" value="RNA_pol_sigma_r3/r4-like"/>
</dbReference>
<sequence>MTAKKQSHPPESQHSTIQLIDADDPAILLEQCQASLRGYLISLTANMQDVDDLLQETNHYLVEHLDQFEQGSHFKAWAFSVARYCILAQQRDRSRSRISYMEDATIELLANSAIDRLPGEDERIHTLRHCIQKLAPGERSLVRQVYIDKKSLTHIAENLGRSANALHKTISRIRQALRVCIEQHITRH</sequence>
<proteinExistence type="inferred from homology"/>
<evidence type="ECO:0000313" key="7">
    <source>
        <dbReference type="EMBL" id="NWK54445.1"/>
    </source>
</evidence>
<dbReference type="SUPFAM" id="SSF88659">
    <property type="entry name" value="Sigma3 and sigma4 domains of RNA polymerase sigma factors"/>
    <property type="match status" value="1"/>
</dbReference>
<dbReference type="InterPro" id="IPR014331">
    <property type="entry name" value="RNA_pol_sigma70_ECF_RHOBA"/>
</dbReference>
<protein>
    <submittedName>
        <fullName evidence="7">Sigma-70 family RNA polymerase sigma factor</fullName>
    </submittedName>
</protein>
<keyword evidence="2" id="KW-0805">Transcription regulation</keyword>
<evidence type="ECO:0000313" key="8">
    <source>
        <dbReference type="Proteomes" id="UP000557872"/>
    </source>
</evidence>
<evidence type="ECO:0000259" key="6">
    <source>
        <dbReference type="Pfam" id="PF08281"/>
    </source>
</evidence>
<dbReference type="Gene3D" id="1.10.1740.10">
    <property type="match status" value="1"/>
</dbReference>
<dbReference type="PANTHER" id="PTHR43133:SF51">
    <property type="entry name" value="RNA POLYMERASE SIGMA FACTOR"/>
    <property type="match status" value="1"/>
</dbReference>
<feature type="domain" description="RNA polymerase sigma factor 70 region 4 type 2" evidence="6">
    <location>
        <begin position="127"/>
        <end position="177"/>
    </location>
</feature>
<feature type="domain" description="RNA polymerase sigma-70 region 2" evidence="5">
    <location>
        <begin position="28"/>
        <end position="95"/>
    </location>
</feature>
<dbReference type="InterPro" id="IPR013325">
    <property type="entry name" value="RNA_pol_sigma_r2"/>
</dbReference>
<dbReference type="InterPro" id="IPR007627">
    <property type="entry name" value="RNA_pol_sigma70_r2"/>
</dbReference>
<dbReference type="InterPro" id="IPR013249">
    <property type="entry name" value="RNA_pol_sigma70_r4_t2"/>
</dbReference>
<dbReference type="NCBIfam" id="TIGR02937">
    <property type="entry name" value="sigma70-ECF"/>
    <property type="match status" value="1"/>
</dbReference>
<organism evidence="7 8">
    <name type="scientific">Oceaniferula marina</name>
    <dbReference type="NCBI Taxonomy" id="2748318"/>
    <lineage>
        <taxon>Bacteria</taxon>
        <taxon>Pseudomonadati</taxon>
        <taxon>Verrucomicrobiota</taxon>
        <taxon>Verrucomicrobiia</taxon>
        <taxon>Verrucomicrobiales</taxon>
        <taxon>Verrucomicrobiaceae</taxon>
        <taxon>Oceaniferula</taxon>
    </lineage>
</organism>
<dbReference type="InterPro" id="IPR036388">
    <property type="entry name" value="WH-like_DNA-bd_sf"/>
</dbReference>
<comment type="similarity">
    <text evidence="1">Belongs to the sigma-70 factor family. ECF subfamily.</text>
</comment>
<evidence type="ECO:0000256" key="3">
    <source>
        <dbReference type="ARBA" id="ARBA00023082"/>
    </source>
</evidence>
<gene>
    <name evidence="7" type="ORF">HW115_02405</name>
</gene>
<evidence type="ECO:0000256" key="2">
    <source>
        <dbReference type="ARBA" id="ARBA00023015"/>
    </source>
</evidence>
<dbReference type="InterPro" id="IPR014284">
    <property type="entry name" value="RNA_pol_sigma-70_dom"/>
</dbReference>
<dbReference type="EMBL" id="JACBAZ010000001">
    <property type="protein sequence ID" value="NWK54445.1"/>
    <property type="molecule type" value="Genomic_DNA"/>
</dbReference>
<reference evidence="7 8" key="1">
    <citation type="submission" date="2020-07" db="EMBL/GenBank/DDBJ databases">
        <title>Roseicoccus Jingziensis gen. nov., sp. nov., isolated from coastal seawater.</title>
        <authorList>
            <person name="Feng X."/>
        </authorList>
    </citation>
    <scope>NUCLEOTIDE SEQUENCE [LARGE SCALE GENOMIC DNA]</scope>
    <source>
        <strain evidence="7 8">N1E253</strain>
    </source>
</reference>
<comment type="caution">
    <text evidence="7">The sequence shown here is derived from an EMBL/GenBank/DDBJ whole genome shotgun (WGS) entry which is preliminary data.</text>
</comment>
<dbReference type="NCBIfam" id="TIGR02989">
    <property type="entry name" value="Sig-70_gvs1"/>
    <property type="match status" value="1"/>
</dbReference>
<dbReference type="AlphaFoldDB" id="A0A851GGS1"/>
<keyword evidence="4" id="KW-0804">Transcription</keyword>
<dbReference type="PANTHER" id="PTHR43133">
    <property type="entry name" value="RNA POLYMERASE ECF-TYPE SIGMA FACTO"/>
    <property type="match status" value="1"/>
</dbReference>
<evidence type="ECO:0000256" key="4">
    <source>
        <dbReference type="ARBA" id="ARBA00023163"/>
    </source>
</evidence>
<dbReference type="Proteomes" id="UP000557872">
    <property type="component" value="Unassembled WGS sequence"/>
</dbReference>
<dbReference type="InterPro" id="IPR039425">
    <property type="entry name" value="RNA_pol_sigma-70-like"/>
</dbReference>